<sequence length="137" mass="15049">MAQSDGARSPSQAAPNDGRVFPAKAKGSRPTYFDDGGVSDAMVQIVTALAGEVWALTERISTLENILVAEDLVEDGFTERYELSSADEKQRLEDAALFAARIFRVLEEMREEIVNDESAETYLAVVDRAFSELGRKS</sequence>
<name>A0A382CKN1_9ZZZZ</name>
<protein>
    <submittedName>
        <fullName evidence="2">Uncharacterized protein</fullName>
    </submittedName>
</protein>
<organism evidence="2">
    <name type="scientific">marine metagenome</name>
    <dbReference type="NCBI Taxonomy" id="408172"/>
    <lineage>
        <taxon>unclassified sequences</taxon>
        <taxon>metagenomes</taxon>
        <taxon>ecological metagenomes</taxon>
    </lineage>
</organism>
<reference evidence="2" key="1">
    <citation type="submission" date="2018-05" db="EMBL/GenBank/DDBJ databases">
        <authorList>
            <person name="Lanie J.A."/>
            <person name="Ng W.-L."/>
            <person name="Kazmierczak K.M."/>
            <person name="Andrzejewski T.M."/>
            <person name="Davidsen T.M."/>
            <person name="Wayne K.J."/>
            <person name="Tettelin H."/>
            <person name="Glass J.I."/>
            <person name="Rusch D."/>
            <person name="Podicherti R."/>
            <person name="Tsui H.-C.T."/>
            <person name="Winkler M.E."/>
        </authorList>
    </citation>
    <scope>NUCLEOTIDE SEQUENCE</scope>
</reference>
<evidence type="ECO:0000256" key="1">
    <source>
        <dbReference type="SAM" id="MobiDB-lite"/>
    </source>
</evidence>
<evidence type="ECO:0000313" key="2">
    <source>
        <dbReference type="EMBL" id="SVB26778.1"/>
    </source>
</evidence>
<dbReference type="EMBL" id="UINC01035029">
    <property type="protein sequence ID" value="SVB26778.1"/>
    <property type="molecule type" value="Genomic_DNA"/>
</dbReference>
<proteinExistence type="predicted"/>
<feature type="region of interest" description="Disordered" evidence="1">
    <location>
        <begin position="1"/>
        <end position="27"/>
    </location>
</feature>
<dbReference type="AlphaFoldDB" id="A0A382CKN1"/>
<accession>A0A382CKN1</accession>
<gene>
    <name evidence="2" type="ORF">METZ01_LOCUS179632</name>
</gene>